<keyword evidence="2" id="KW-0560">Oxidoreductase</keyword>
<reference evidence="5" key="1">
    <citation type="submission" date="2021-03" db="EMBL/GenBank/DDBJ databases">
        <authorList>
            <person name="Jaffe A."/>
        </authorList>
    </citation>
    <scope>NUCLEOTIDE SEQUENCE</scope>
    <source>
        <strain evidence="5">RIFCSPHIGHO2_01_FULL_AR10_44_11</strain>
    </source>
</reference>
<evidence type="ECO:0000256" key="1">
    <source>
        <dbReference type="ARBA" id="ARBA00022723"/>
    </source>
</evidence>
<dbReference type="InterPro" id="IPR002880">
    <property type="entry name" value="Pyrv_Fd/Flavodoxin_OxRdtase_N"/>
</dbReference>
<sequence>MANPDILGASGKKVVLLGNEAIVRGALESGLGFSAAYPGTPSTEVGMSLADFAKRLGIYFEWSTNEKLAFEACVGASFCGINSITSMKHFGFNVASDSVFPVVYTGVKGALVIVVADDPGGLSSAQSEQDTRLHARLGNIPVLEPSNAQECRDFAKIAFEISKKYEIPVIIRTTTRTSHAVGTVKLGKLKKGITSGEFKKDYGRYYNIAPALQKLHEKVLGKLAGIEREYSKINKIEGKGKTGIITSGICYEYVKEVGLKNVKIAKLNLTNPISPAFVKKFAKGLKKIIVVEELEPVVEQFVSQVLFDEKIKIYGKSLFPRYGEFSAELVAEKIAPLVGVKKQNFKKHDALLGKLKIPIRRPVLCQGCPHRSTFYAAQKVFGSSAVYAGDIGCYTLGVYEPYFTDDFVLSMGSGTGIAHGIKKVSNQRVVSFIGDSTFF</sequence>
<evidence type="ECO:0000256" key="2">
    <source>
        <dbReference type="ARBA" id="ARBA00023002"/>
    </source>
</evidence>
<comment type="caution">
    <text evidence="5">The sequence shown here is derived from an EMBL/GenBank/DDBJ whole genome shotgun (WGS) entry which is preliminary data.</text>
</comment>
<evidence type="ECO:0000313" key="5">
    <source>
        <dbReference type="EMBL" id="MBS3057664.1"/>
    </source>
</evidence>
<evidence type="ECO:0000259" key="4">
    <source>
        <dbReference type="Pfam" id="PF02775"/>
    </source>
</evidence>
<dbReference type="Proteomes" id="UP000677687">
    <property type="component" value="Unassembled WGS sequence"/>
</dbReference>
<dbReference type="AlphaFoldDB" id="A0A8T4KUQ0"/>
<proteinExistence type="predicted"/>
<feature type="domain" description="Pyruvate flavodoxin/ferredoxin oxidoreductase pyrimidine binding" evidence="3">
    <location>
        <begin position="25"/>
        <end position="206"/>
    </location>
</feature>
<dbReference type="Pfam" id="PF01855">
    <property type="entry name" value="POR_N"/>
    <property type="match status" value="1"/>
</dbReference>
<dbReference type="PANTHER" id="PTHR43710:SF7">
    <property type="entry name" value="INDOLEPYRUVATE OXIDOREDUCTASE SUBUNIT IORA"/>
    <property type="match status" value="1"/>
</dbReference>
<dbReference type="InterPro" id="IPR045025">
    <property type="entry name" value="HACL1-like"/>
</dbReference>
<dbReference type="Pfam" id="PF02775">
    <property type="entry name" value="TPP_enzyme_C"/>
    <property type="match status" value="1"/>
</dbReference>
<dbReference type="CDD" id="cd07034">
    <property type="entry name" value="TPP_PYR_PFOR_IOR-alpha_like"/>
    <property type="match status" value="1"/>
</dbReference>
<dbReference type="GO" id="GO:0044272">
    <property type="term" value="P:sulfur compound biosynthetic process"/>
    <property type="evidence" value="ECO:0007669"/>
    <property type="project" value="UniProtKB-ARBA"/>
</dbReference>
<dbReference type="GO" id="GO:0030976">
    <property type="term" value="F:thiamine pyrophosphate binding"/>
    <property type="evidence" value="ECO:0007669"/>
    <property type="project" value="InterPro"/>
</dbReference>
<dbReference type="GO" id="GO:0006082">
    <property type="term" value="P:organic acid metabolic process"/>
    <property type="evidence" value="ECO:0007669"/>
    <property type="project" value="UniProtKB-ARBA"/>
</dbReference>
<dbReference type="PANTHER" id="PTHR43710">
    <property type="entry name" value="2-HYDROXYACYL-COA LYASE"/>
    <property type="match status" value="1"/>
</dbReference>
<feature type="domain" description="Thiamine pyrophosphate enzyme TPP-binding" evidence="4">
    <location>
        <begin position="390"/>
        <end position="439"/>
    </location>
</feature>
<reference evidence="5" key="2">
    <citation type="submission" date="2021-05" db="EMBL/GenBank/DDBJ databases">
        <title>Protein family content uncovers lineage relationships and bacterial pathway maintenance mechanisms in DPANN archaea.</title>
        <authorList>
            <person name="Castelle C.J."/>
            <person name="Meheust R."/>
            <person name="Jaffe A.L."/>
            <person name="Seitz K."/>
            <person name="Gong X."/>
            <person name="Baker B.J."/>
            <person name="Banfield J.F."/>
        </authorList>
    </citation>
    <scope>NUCLEOTIDE SEQUENCE</scope>
    <source>
        <strain evidence="5">RIFCSPHIGHO2_01_FULL_AR10_44_11</strain>
    </source>
</reference>
<gene>
    <name evidence="5" type="ORF">J4415_03500</name>
</gene>
<evidence type="ECO:0000259" key="3">
    <source>
        <dbReference type="Pfam" id="PF01855"/>
    </source>
</evidence>
<organism evidence="5 6">
    <name type="scientific">Candidatus Iainarchaeum sp</name>
    <dbReference type="NCBI Taxonomy" id="3101447"/>
    <lineage>
        <taxon>Archaea</taxon>
        <taxon>Candidatus Iainarchaeota</taxon>
        <taxon>Candidatus Iainarchaeia</taxon>
        <taxon>Candidatus Iainarchaeales</taxon>
        <taxon>Candidatus Iainarchaeaceae</taxon>
        <taxon>Candidatus Iainarchaeum</taxon>
    </lineage>
</organism>
<dbReference type="GO" id="GO:0046872">
    <property type="term" value="F:metal ion binding"/>
    <property type="evidence" value="ECO:0007669"/>
    <property type="project" value="UniProtKB-KW"/>
</dbReference>
<dbReference type="InterPro" id="IPR011766">
    <property type="entry name" value="TPP_enzyme_TPP-bd"/>
</dbReference>
<dbReference type="GO" id="GO:0016491">
    <property type="term" value="F:oxidoreductase activity"/>
    <property type="evidence" value="ECO:0007669"/>
    <property type="project" value="UniProtKB-KW"/>
</dbReference>
<dbReference type="EMBL" id="JAGVWD010000053">
    <property type="protein sequence ID" value="MBS3057664.1"/>
    <property type="molecule type" value="Genomic_DNA"/>
</dbReference>
<feature type="non-terminal residue" evidence="5">
    <location>
        <position position="439"/>
    </location>
</feature>
<dbReference type="InterPro" id="IPR029061">
    <property type="entry name" value="THDP-binding"/>
</dbReference>
<protein>
    <submittedName>
        <fullName evidence="5">Indolepyruvate ferredoxin oxidoreductase subunit alpha</fullName>
    </submittedName>
</protein>
<evidence type="ECO:0000313" key="6">
    <source>
        <dbReference type="Proteomes" id="UP000677687"/>
    </source>
</evidence>
<keyword evidence="1" id="KW-0479">Metal-binding</keyword>
<name>A0A8T4KUQ0_9ARCH</name>
<dbReference type="SUPFAM" id="SSF52518">
    <property type="entry name" value="Thiamin diphosphate-binding fold (THDP-binding)"/>
    <property type="match status" value="2"/>
</dbReference>
<dbReference type="FunFam" id="3.40.50.970:FF:000039">
    <property type="entry name" value="Indolepyruvate oxidoreductase subunit IorA"/>
    <property type="match status" value="1"/>
</dbReference>
<accession>A0A8T4KUQ0</accession>
<dbReference type="Gene3D" id="3.40.50.970">
    <property type="match status" value="1"/>
</dbReference>